<organism evidence="1 2">
    <name type="scientific">Hungatella hathewayi DSM 13479</name>
    <dbReference type="NCBI Taxonomy" id="566550"/>
    <lineage>
        <taxon>Bacteria</taxon>
        <taxon>Bacillati</taxon>
        <taxon>Bacillota</taxon>
        <taxon>Clostridia</taxon>
        <taxon>Lachnospirales</taxon>
        <taxon>Lachnospiraceae</taxon>
        <taxon>Hungatella</taxon>
    </lineage>
</organism>
<dbReference type="EMBL" id="ACIO01000227">
    <property type="protein sequence ID" value="EFC98975.1"/>
    <property type="molecule type" value="Genomic_DNA"/>
</dbReference>
<dbReference type="AlphaFoldDB" id="D3AGU9"/>
<dbReference type="Proteomes" id="UP000004968">
    <property type="component" value="Unassembled WGS sequence"/>
</dbReference>
<gene>
    <name evidence="1" type="ORF">CLOSTHATH_02837</name>
</gene>
<evidence type="ECO:0000313" key="2">
    <source>
        <dbReference type="Proteomes" id="UP000004968"/>
    </source>
</evidence>
<proteinExistence type="predicted"/>
<comment type="caution">
    <text evidence="1">The sequence shown here is derived from an EMBL/GenBank/DDBJ whole genome shotgun (WGS) entry which is preliminary data.</text>
</comment>
<protein>
    <submittedName>
        <fullName evidence="1">Uncharacterized protein</fullName>
    </submittedName>
</protein>
<evidence type="ECO:0000313" key="1">
    <source>
        <dbReference type="EMBL" id="EFC98975.1"/>
    </source>
</evidence>
<dbReference type="HOGENOM" id="CLU_2973284_0_0_9"/>
<sequence length="58" mass="6904">MFYLLFLLQFTGSEKNLLLRCRRRYKYSPTAFGSISSLSLKHIRDLLAELPELAWLWP</sequence>
<reference evidence="1 2" key="1">
    <citation type="submission" date="2010-01" db="EMBL/GenBank/DDBJ databases">
        <authorList>
            <person name="Weinstock G."/>
            <person name="Sodergren E."/>
            <person name="Clifton S."/>
            <person name="Fulton L."/>
            <person name="Fulton B."/>
            <person name="Courtney L."/>
            <person name="Fronick C."/>
            <person name="Harrison M."/>
            <person name="Strong C."/>
            <person name="Farmer C."/>
            <person name="Delahaunty K."/>
            <person name="Markovic C."/>
            <person name="Hall O."/>
            <person name="Minx P."/>
            <person name="Tomlinson C."/>
            <person name="Mitreva M."/>
            <person name="Nelson J."/>
            <person name="Hou S."/>
            <person name="Wollam A."/>
            <person name="Pepin K.H."/>
            <person name="Johnson M."/>
            <person name="Bhonagiri V."/>
            <person name="Nash W.E."/>
            <person name="Warren W."/>
            <person name="Chinwalla A."/>
            <person name="Mardis E.R."/>
            <person name="Wilson R.K."/>
        </authorList>
    </citation>
    <scope>NUCLEOTIDE SEQUENCE [LARGE SCALE GENOMIC DNA]</scope>
    <source>
        <strain evidence="1 2">DSM 13479</strain>
    </source>
</reference>
<name>D3AGU9_9FIRM</name>
<accession>D3AGU9</accession>